<comment type="caution">
    <text evidence="2">The sequence shown here is derived from an EMBL/GenBank/DDBJ whole genome shotgun (WGS) entry which is preliminary data.</text>
</comment>
<evidence type="ECO:0000313" key="3">
    <source>
        <dbReference type="Proteomes" id="UP000814176"/>
    </source>
</evidence>
<evidence type="ECO:0000313" key="2">
    <source>
        <dbReference type="EMBL" id="KAH9833291.1"/>
    </source>
</evidence>
<sequence length="214" mass="22356">MRSVEEKALRFEDLRLRIHAFNCERAAVTADLMIKHARLQSQLRTDATTAAAYQMRAWRDYYTASKAAGELGEEIPRPVFPATLESFETFLPDISTLLKTSMAPYSPGWINLGHGQSAPEGSSATTGSSAATTGSSAATTGSSAATTGSSSTTTGSSSTTTGSSSTTTGSSSTTTGSSTPAAYNLRATDLDKHVQIHVAGADIKGQNTDFSLQD</sequence>
<name>A0ABQ8K7R0_9APHY</name>
<evidence type="ECO:0000256" key="1">
    <source>
        <dbReference type="SAM" id="MobiDB-lite"/>
    </source>
</evidence>
<proteinExistence type="predicted"/>
<dbReference type="SUPFAM" id="SSF101967">
    <property type="entry name" value="Adhesin YadA, collagen-binding domain"/>
    <property type="match status" value="1"/>
</dbReference>
<feature type="compositionally biased region" description="Low complexity" evidence="1">
    <location>
        <begin position="121"/>
        <end position="179"/>
    </location>
</feature>
<keyword evidence="3" id="KW-1185">Reference proteome</keyword>
<protein>
    <submittedName>
        <fullName evidence="2">Uncharacterized protein</fullName>
    </submittedName>
</protein>
<dbReference type="InterPro" id="IPR011049">
    <property type="entry name" value="Serralysin-like_metalloprot_C"/>
</dbReference>
<dbReference type="RefSeq" id="XP_047776057.1">
    <property type="nucleotide sequence ID" value="XM_047916915.1"/>
</dbReference>
<dbReference type="EMBL" id="JADCUA010000019">
    <property type="protein sequence ID" value="KAH9833291.1"/>
    <property type="molecule type" value="Genomic_DNA"/>
</dbReference>
<dbReference type="Proteomes" id="UP000814176">
    <property type="component" value="Unassembled WGS sequence"/>
</dbReference>
<organism evidence="2 3">
    <name type="scientific">Rhodofomes roseus</name>
    <dbReference type="NCBI Taxonomy" id="34475"/>
    <lineage>
        <taxon>Eukaryota</taxon>
        <taxon>Fungi</taxon>
        <taxon>Dikarya</taxon>
        <taxon>Basidiomycota</taxon>
        <taxon>Agaricomycotina</taxon>
        <taxon>Agaricomycetes</taxon>
        <taxon>Polyporales</taxon>
        <taxon>Rhodofomes</taxon>
    </lineage>
</organism>
<accession>A0ABQ8K7R0</accession>
<gene>
    <name evidence="2" type="ORF">C8Q71DRAFT_196637</name>
</gene>
<dbReference type="GeneID" id="71997647"/>
<reference evidence="2 3" key="1">
    <citation type="journal article" date="2021" name="Environ. Microbiol.">
        <title>Gene family expansions and transcriptome signatures uncover fungal adaptations to wood decay.</title>
        <authorList>
            <person name="Hage H."/>
            <person name="Miyauchi S."/>
            <person name="Viragh M."/>
            <person name="Drula E."/>
            <person name="Min B."/>
            <person name="Chaduli D."/>
            <person name="Navarro D."/>
            <person name="Favel A."/>
            <person name="Norest M."/>
            <person name="Lesage-Meessen L."/>
            <person name="Balint B."/>
            <person name="Merenyi Z."/>
            <person name="de Eugenio L."/>
            <person name="Morin E."/>
            <person name="Martinez A.T."/>
            <person name="Baldrian P."/>
            <person name="Stursova M."/>
            <person name="Martinez M.J."/>
            <person name="Novotny C."/>
            <person name="Magnuson J.K."/>
            <person name="Spatafora J.W."/>
            <person name="Maurice S."/>
            <person name="Pangilinan J."/>
            <person name="Andreopoulos W."/>
            <person name="LaButti K."/>
            <person name="Hundley H."/>
            <person name="Na H."/>
            <person name="Kuo A."/>
            <person name="Barry K."/>
            <person name="Lipzen A."/>
            <person name="Henrissat B."/>
            <person name="Riley R."/>
            <person name="Ahrendt S."/>
            <person name="Nagy L.G."/>
            <person name="Grigoriev I.V."/>
            <person name="Martin F."/>
            <person name="Rosso M.N."/>
        </authorList>
    </citation>
    <scope>NUCLEOTIDE SEQUENCE [LARGE SCALE GENOMIC DNA]</scope>
    <source>
        <strain evidence="2 3">CIRM-BRFM 1785</strain>
    </source>
</reference>
<feature type="region of interest" description="Disordered" evidence="1">
    <location>
        <begin position="114"/>
        <end position="181"/>
    </location>
</feature>